<dbReference type="PANTHER" id="PTHR48475">
    <property type="entry name" value="RIBONUCLEASE H"/>
    <property type="match status" value="1"/>
</dbReference>
<keyword evidence="5" id="KW-0378">Hydrolase</keyword>
<evidence type="ECO:0000313" key="9">
    <source>
        <dbReference type="Proteomes" id="UP001454036"/>
    </source>
</evidence>
<dbReference type="GO" id="GO:0004519">
    <property type="term" value="F:endonuclease activity"/>
    <property type="evidence" value="ECO:0007669"/>
    <property type="project" value="UniProtKB-KW"/>
</dbReference>
<comment type="caution">
    <text evidence="8">The sequence shown here is derived from an EMBL/GenBank/DDBJ whole genome shotgun (WGS) entry which is preliminary data.</text>
</comment>
<evidence type="ECO:0000256" key="4">
    <source>
        <dbReference type="ARBA" id="ARBA00022759"/>
    </source>
</evidence>
<dbReference type="Pfam" id="PF17917">
    <property type="entry name" value="RT_RNaseH"/>
    <property type="match status" value="1"/>
</dbReference>
<evidence type="ECO:0000259" key="7">
    <source>
        <dbReference type="Pfam" id="PF17917"/>
    </source>
</evidence>
<gene>
    <name evidence="8" type="ORF">LIER_21571</name>
</gene>
<name>A0AAV3QU64_LITER</name>
<keyword evidence="4" id="KW-0255">Endonuclease</keyword>
<dbReference type="AlphaFoldDB" id="A0AAV3QU64"/>
<sequence length="105" mass="12044">MRGVETRYPLIEKLIYALIVALLKLQTYFDAHLVEVIMDQSLQKILENPNRFGRIVKCSIELSEFGLQYKPRTSIKAQALADFMVECTHDSGEETPELINLIEDS</sequence>
<dbReference type="EMBL" id="BAABME010005718">
    <property type="protein sequence ID" value="GAA0166415.1"/>
    <property type="molecule type" value="Genomic_DNA"/>
</dbReference>
<dbReference type="InterPro" id="IPR041373">
    <property type="entry name" value="RT_RNaseH"/>
</dbReference>
<evidence type="ECO:0000256" key="6">
    <source>
        <dbReference type="ARBA" id="ARBA00022918"/>
    </source>
</evidence>
<proteinExistence type="predicted"/>
<keyword evidence="6" id="KW-0695">RNA-directed DNA polymerase</keyword>
<evidence type="ECO:0000256" key="5">
    <source>
        <dbReference type="ARBA" id="ARBA00022801"/>
    </source>
</evidence>
<evidence type="ECO:0000313" key="8">
    <source>
        <dbReference type="EMBL" id="GAA0166415.1"/>
    </source>
</evidence>
<organism evidence="8 9">
    <name type="scientific">Lithospermum erythrorhizon</name>
    <name type="common">Purple gromwell</name>
    <name type="synonym">Lithospermum officinale var. erythrorhizon</name>
    <dbReference type="NCBI Taxonomy" id="34254"/>
    <lineage>
        <taxon>Eukaryota</taxon>
        <taxon>Viridiplantae</taxon>
        <taxon>Streptophyta</taxon>
        <taxon>Embryophyta</taxon>
        <taxon>Tracheophyta</taxon>
        <taxon>Spermatophyta</taxon>
        <taxon>Magnoliopsida</taxon>
        <taxon>eudicotyledons</taxon>
        <taxon>Gunneridae</taxon>
        <taxon>Pentapetalae</taxon>
        <taxon>asterids</taxon>
        <taxon>lamiids</taxon>
        <taxon>Boraginales</taxon>
        <taxon>Boraginaceae</taxon>
        <taxon>Boraginoideae</taxon>
        <taxon>Lithospermeae</taxon>
        <taxon>Lithospermum</taxon>
    </lineage>
</organism>
<evidence type="ECO:0000256" key="2">
    <source>
        <dbReference type="ARBA" id="ARBA00022695"/>
    </source>
</evidence>
<dbReference type="PANTHER" id="PTHR48475:SF2">
    <property type="entry name" value="RIBONUCLEASE H"/>
    <property type="match status" value="1"/>
</dbReference>
<feature type="domain" description="Reverse transcriptase RNase H-like" evidence="7">
    <location>
        <begin position="2"/>
        <end position="65"/>
    </location>
</feature>
<dbReference type="GO" id="GO:0003964">
    <property type="term" value="F:RNA-directed DNA polymerase activity"/>
    <property type="evidence" value="ECO:0007669"/>
    <property type="project" value="UniProtKB-KW"/>
</dbReference>
<keyword evidence="1" id="KW-0808">Transferase</keyword>
<keyword evidence="3" id="KW-0540">Nuclease</keyword>
<evidence type="ECO:0000256" key="3">
    <source>
        <dbReference type="ARBA" id="ARBA00022722"/>
    </source>
</evidence>
<protein>
    <recommendedName>
        <fullName evidence="7">Reverse transcriptase RNase H-like domain-containing protein</fullName>
    </recommendedName>
</protein>
<keyword evidence="2" id="KW-0548">Nucleotidyltransferase</keyword>
<dbReference type="Proteomes" id="UP001454036">
    <property type="component" value="Unassembled WGS sequence"/>
</dbReference>
<evidence type="ECO:0000256" key="1">
    <source>
        <dbReference type="ARBA" id="ARBA00022679"/>
    </source>
</evidence>
<keyword evidence="9" id="KW-1185">Reference proteome</keyword>
<dbReference type="GO" id="GO:0016787">
    <property type="term" value="F:hydrolase activity"/>
    <property type="evidence" value="ECO:0007669"/>
    <property type="project" value="UniProtKB-KW"/>
</dbReference>
<reference evidence="8 9" key="1">
    <citation type="submission" date="2024-01" db="EMBL/GenBank/DDBJ databases">
        <title>The complete chloroplast genome sequence of Lithospermum erythrorhizon: insights into the phylogenetic relationship among Boraginaceae species and the maternal lineages of purple gromwells.</title>
        <authorList>
            <person name="Okada T."/>
            <person name="Watanabe K."/>
        </authorList>
    </citation>
    <scope>NUCLEOTIDE SEQUENCE [LARGE SCALE GENOMIC DNA]</scope>
</reference>
<accession>A0AAV3QU64</accession>